<dbReference type="SUPFAM" id="SSF159888">
    <property type="entry name" value="YdhG-like"/>
    <property type="match status" value="1"/>
</dbReference>
<gene>
    <name evidence="3" type="ORF">ACFSCT_02520</name>
</gene>
<name>A0ABW4R360_9RHOB</name>
<dbReference type="InterPro" id="IPR016786">
    <property type="entry name" value="YdeI_bac"/>
</dbReference>
<feature type="domain" description="YdhG-like" evidence="2">
    <location>
        <begin position="18"/>
        <end position="115"/>
    </location>
</feature>
<evidence type="ECO:0000259" key="2">
    <source>
        <dbReference type="Pfam" id="PF08818"/>
    </source>
</evidence>
<dbReference type="Proteomes" id="UP001597213">
    <property type="component" value="Unassembled WGS sequence"/>
</dbReference>
<comment type="caution">
    <text evidence="3">The sequence shown here is derived from an EMBL/GenBank/DDBJ whole genome shotgun (WGS) entry which is preliminary data.</text>
</comment>
<dbReference type="RefSeq" id="WP_379139883.1">
    <property type="nucleotide sequence ID" value="NZ_JBHUEN010000006.1"/>
</dbReference>
<evidence type="ECO:0000256" key="1">
    <source>
        <dbReference type="SAM" id="MobiDB-lite"/>
    </source>
</evidence>
<dbReference type="Pfam" id="PF08818">
    <property type="entry name" value="DUF1801"/>
    <property type="match status" value="1"/>
</dbReference>
<dbReference type="InterPro" id="IPR014922">
    <property type="entry name" value="YdhG-like"/>
</dbReference>
<dbReference type="Pfam" id="PF13376">
    <property type="entry name" value="OmdA"/>
    <property type="match status" value="1"/>
</dbReference>
<reference evidence="4" key="1">
    <citation type="journal article" date="2019" name="Int. J. Syst. Evol. Microbiol.">
        <title>The Global Catalogue of Microorganisms (GCM) 10K type strain sequencing project: providing services to taxonomists for standard genome sequencing and annotation.</title>
        <authorList>
            <consortium name="The Broad Institute Genomics Platform"/>
            <consortium name="The Broad Institute Genome Sequencing Center for Infectious Disease"/>
            <person name="Wu L."/>
            <person name="Ma J."/>
        </authorList>
    </citation>
    <scope>NUCLEOTIDE SEQUENCE [LARGE SCALE GENOMIC DNA]</scope>
    <source>
        <strain evidence="4">CCUG 56029</strain>
    </source>
</reference>
<sequence length="195" mass="21645">MTTDSFRAGAFFAKRTDWRDELLALRKILLDAGLTEDFKWSSPVYTYDGGNVAILWGFKDRAALGFFKGVLLKDPDGLLELPGENSRSAKVMNFTGLDQIAAAEKAISGFIAEAIKNEKAGLKVDLPKDDLEYPEELVSRLDGDAAFRQAFEDLTPGRQRAWVLHFSGAKQAKTRESRIDKATPKILDGKGMNDR</sequence>
<dbReference type="PIRSF" id="PIRSF021308">
    <property type="entry name" value="UCP021308"/>
    <property type="match status" value="1"/>
</dbReference>
<keyword evidence="4" id="KW-1185">Reference proteome</keyword>
<feature type="region of interest" description="Disordered" evidence="1">
    <location>
        <begin position="174"/>
        <end position="195"/>
    </location>
</feature>
<evidence type="ECO:0000313" key="4">
    <source>
        <dbReference type="Proteomes" id="UP001597213"/>
    </source>
</evidence>
<accession>A0ABW4R360</accession>
<protein>
    <submittedName>
        <fullName evidence="3">YdeI family protein</fullName>
    </submittedName>
</protein>
<proteinExistence type="predicted"/>
<organism evidence="3 4">
    <name type="scientific">Paracoccus pacificus</name>
    <dbReference type="NCBI Taxonomy" id="1463598"/>
    <lineage>
        <taxon>Bacteria</taxon>
        <taxon>Pseudomonadati</taxon>
        <taxon>Pseudomonadota</taxon>
        <taxon>Alphaproteobacteria</taxon>
        <taxon>Rhodobacterales</taxon>
        <taxon>Paracoccaceae</taxon>
        <taxon>Paracoccus</taxon>
    </lineage>
</organism>
<dbReference type="EMBL" id="JBHUEN010000006">
    <property type="protein sequence ID" value="MFD1880588.1"/>
    <property type="molecule type" value="Genomic_DNA"/>
</dbReference>
<evidence type="ECO:0000313" key="3">
    <source>
        <dbReference type="EMBL" id="MFD1880588.1"/>
    </source>
</evidence>